<dbReference type="SUPFAM" id="SSF56672">
    <property type="entry name" value="DNA/RNA polymerases"/>
    <property type="match status" value="1"/>
</dbReference>
<accession>A9TUZ3</accession>
<dbReference type="AlphaFoldDB" id="A9TUZ3"/>
<gene>
    <name evidence="1" type="ORF">PHYPADRAFT_151146</name>
</gene>
<evidence type="ECO:0000313" key="1">
    <source>
        <dbReference type="EMBL" id="EDQ52768.1"/>
    </source>
</evidence>
<reference evidence="1" key="1">
    <citation type="journal article" date="2008" name="Science">
        <title>The Physcomitrella genome reveals evolutionary insights into the conquest of land by plants.</title>
        <authorList>
            <person name="Rensing S."/>
            <person name="Lang D."/>
            <person name="Zimmer A."/>
            <person name="Terry A."/>
            <person name="Salamov A."/>
            <person name="Shapiro H."/>
            <person name="Nishiyama T."/>
            <person name="Perroud P.-F."/>
            <person name="Lindquist E."/>
            <person name="Kamisugi Y."/>
            <person name="Tanahashi T."/>
            <person name="Sakakibara K."/>
            <person name="Fujita T."/>
            <person name="Oishi K."/>
            <person name="Shin-I T."/>
            <person name="Kuroki Y."/>
            <person name="Toyoda A."/>
            <person name="Suzuki Y."/>
            <person name="Hashimoto A."/>
            <person name="Yamaguchi K."/>
            <person name="Sugano A."/>
            <person name="Kohara Y."/>
            <person name="Fujiyama A."/>
            <person name="Anterola A."/>
            <person name="Aoki S."/>
            <person name="Ashton N."/>
            <person name="Barbazuk W.B."/>
            <person name="Barker E."/>
            <person name="Bennetzen J."/>
            <person name="Bezanilla M."/>
            <person name="Blankenship R."/>
            <person name="Cho S.H."/>
            <person name="Dutcher S."/>
            <person name="Estelle M."/>
            <person name="Fawcett J.A."/>
            <person name="Gundlach H."/>
            <person name="Hanada K."/>
            <person name="Heyl A."/>
            <person name="Hicks K.A."/>
            <person name="Hugh J."/>
            <person name="Lohr M."/>
            <person name="Mayer K."/>
            <person name="Melkozernov A."/>
            <person name="Murata T."/>
            <person name="Nelson D."/>
            <person name="Pils B."/>
            <person name="Prigge M."/>
            <person name="Reiss B."/>
            <person name="Renner T."/>
            <person name="Rombauts S."/>
            <person name="Rushton P."/>
            <person name="Sanderfoot A."/>
            <person name="Schween G."/>
            <person name="Shiu S.-H."/>
            <person name="Stueber K."/>
            <person name="Theodoulou F.L."/>
            <person name="Tu H."/>
            <person name="Van de Peer Y."/>
            <person name="Verrier P.J."/>
            <person name="Waters E."/>
            <person name="Wood A."/>
            <person name="Yang L."/>
            <person name="Cove D."/>
            <person name="Cuming A."/>
            <person name="Hasebe M."/>
            <person name="Lucas S."/>
            <person name="Mishler D.B."/>
            <person name="Reski R."/>
            <person name="Grigoriev I."/>
            <person name="Quatrano R.S."/>
            <person name="Boore J.L."/>
        </authorList>
    </citation>
    <scope>NUCLEOTIDE SEQUENCE [LARGE SCALE GENOMIC DNA]</scope>
</reference>
<dbReference type="EMBL" id="DS545218">
    <property type="protein sequence ID" value="EDQ52768.1"/>
    <property type="molecule type" value="Genomic_DNA"/>
</dbReference>
<organism>
    <name type="scientific">Physcomitrium patens</name>
    <name type="common">Spreading-leaved earth moss</name>
    <name type="synonym">Physcomitrella patens</name>
    <dbReference type="NCBI Taxonomy" id="3218"/>
    <lineage>
        <taxon>Eukaryota</taxon>
        <taxon>Viridiplantae</taxon>
        <taxon>Streptophyta</taxon>
        <taxon>Embryophyta</taxon>
        <taxon>Bryophyta</taxon>
        <taxon>Bryophytina</taxon>
        <taxon>Bryopsida</taxon>
        <taxon>Funariidae</taxon>
        <taxon>Funariales</taxon>
        <taxon>Funariaceae</taxon>
        <taxon>Physcomitrium</taxon>
    </lineage>
</organism>
<proteinExistence type="predicted"/>
<dbReference type="Gene3D" id="3.30.70.270">
    <property type="match status" value="1"/>
</dbReference>
<dbReference type="InterPro" id="IPR043128">
    <property type="entry name" value="Rev_trsase/Diguanyl_cyclase"/>
</dbReference>
<dbReference type="InterPro" id="IPR043502">
    <property type="entry name" value="DNA/RNA_pol_sf"/>
</dbReference>
<name>A9TUZ3_PHYPA</name>
<protein>
    <submittedName>
        <fullName evidence="1">Predicted protein</fullName>
    </submittedName>
</protein>
<sequence>MFLGAYIFYRITIPHYAHIRDLLYELLRKDYRFKWKRKHTEVMQKLKVLWVIPSILRKIDYDYN</sequence>